<dbReference type="PANTHER" id="PTHR10434">
    <property type="entry name" value="1-ACYL-SN-GLYCEROL-3-PHOSPHATE ACYLTRANSFERASE"/>
    <property type="match status" value="1"/>
</dbReference>
<protein>
    <submittedName>
        <fullName evidence="5">Lysophospholipid acyltransferase family protein</fullName>
    </submittedName>
</protein>
<dbReference type="GO" id="GO:0006654">
    <property type="term" value="P:phosphatidic acid biosynthetic process"/>
    <property type="evidence" value="ECO:0007669"/>
    <property type="project" value="TreeGrafter"/>
</dbReference>
<evidence type="ECO:0000313" key="5">
    <source>
        <dbReference type="EMBL" id="MBN1573350.1"/>
    </source>
</evidence>
<feature type="domain" description="Phospholipid/glycerol acyltransferase" evidence="4">
    <location>
        <begin position="40"/>
        <end position="152"/>
    </location>
</feature>
<dbReference type="EMBL" id="JAFGIX010000046">
    <property type="protein sequence ID" value="MBN1573350.1"/>
    <property type="molecule type" value="Genomic_DNA"/>
</dbReference>
<keyword evidence="3" id="KW-0472">Membrane</keyword>
<reference evidence="5" key="1">
    <citation type="journal article" date="2021" name="Environ. Microbiol.">
        <title>Genomic characterization of three novel Desulfobacterota classes expand the metabolic and phylogenetic diversity of the phylum.</title>
        <authorList>
            <person name="Murphy C.L."/>
            <person name="Biggerstaff J."/>
            <person name="Eichhorn A."/>
            <person name="Ewing E."/>
            <person name="Shahan R."/>
            <person name="Soriano D."/>
            <person name="Stewart S."/>
            <person name="VanMol K."/>
            <person name="Walker R."/>
            <person name="Walters P."/>
            <person name="Elshahed M.S."/>
            <person name="Youssef N.H."/>
        </authorList>
    </citation>
    <scope>NUCLEOTIDE SEQUENCE</scope>
    <source>
        <strain evidence="5">Zod_Metabat.24</strain>
    </source>
</reference>
<organism evidence="5 6">
    <name type="scientific">Candidatus Zymogenus saltonus</name>
    <dbReference type="NCBI Taxonomy" id="2844893"/>
    <lineage>
        <taxon>Bacteria</taxon>
        <taxon>Deltaproteobacteria</taxon>
        <taxon>Candidatus Zymogenia</taxon>
        <taxon>Candidatus Zymogeniales</taxon>
        <taxon>Candidatus Zymogenaceae</taxon>
        <taxon>Candidatus Zymogenus</taxon>
    </lineage>
</organism>
<reference evidence="5" key="2">
    <citation type="submission" date="2021-01" db="EMBL/GenBank/DDBJ databases">
        <authorList>
            <person name="Hahn C.R."/>
            <person name="Youssef N.H."/>
            <person name="Elshahed M."/>
        </authorList>
    </citation>
    <scope>NUCLEOTIDE SEQUENCE</scope>
    <source>
        <strain evidence="5">Zod_Metabat.24</strain>
    </source>
</reference>
<evidence type="ECO:0000313" key="6">
    <source>
        <dbReference type="Proteomes" id="UP000809273"/>
    </source>
</evidence>
<evidence type="ECO:0000256" key="3">
    <source>
        <dbReference type="SAM" id="Phobius"/>
    </source>
</evidence>
<keyword evidence="3" id="KW-1133">Transmembrane helix</keyword>
<dbReference type="SMART" id="SM00563">
    <property type="entry name" value="PlsC"/>
    <property type="match status" value="1"/>
</dbReference>
<sequence length="202" mass="23226">MRYTVYNTPILSYFLQRLSIYIFRIFGWRVEGRLPNIPKFVAIATHTSNWDFLVMLFLAFALRTNISTLGKDSLFRWPFGVFFRWCGCIPVDRSKSSNVVEAMIQVFGNSEKLILVITPEGTRKKVKYWKTGFYYIAQGAQVPIVLAFIDYRRKTAGIGLVITPTGDIEADIELIKSFYANVSGKFPEKAGDVEIEQKKIKR</sequence>
<proteinExistence type="predicted"/>
<dbReference type="InterPro" id="IPR002123">
    <property type="entry name" value="Plipid/glycerol_acylTrfase"/>
</dbReference>
<feature type="transmembrane region" description="Helical" evidence="3">
    <location>
        <begin position="6"/>
        <end position="28"/>
    </location>
</feature>
<evidence type="ECO:0000259" key="4">
    <source>
        <dbReference type="SMART" id="SM00563"/>
    </source>
</evidence>
<dbReference type="CDD" id="cd07988">
    <property type="entry name" value="LPLAT_ABO13168-like"/>
    <property type="match status" value="1"/>
</dbReference>
<dbReference type="Pfam" id="PF01553">
    <property type="entry name" value="Acyltransferase"/>
    <property type="match status" value="1"/>
</dbReference>
<keyword evidence="3" id="KW-0812">Transmembrane</keyword>
<evidence type="ECO:0000256" key="2">
    <source>
        <dbReference type="ARBA" id="ARBA00023315"/>
    </source>
</evidence>
<evidence type="ECO:0000256" key="1">
    <source>
        <dbReference type="ARBA" id="ARBA00022679"/>
    </source>
</evidence>
<dbReference type="SUPFAM" id="SSF69593">
    <property type="entry name" value="Glycerol-3-phosphate (1)-acyltransferase"/>
    <property type="match status" value="1"/>
</dbReference>
<dbReference type="GO" id="GO:0003841">
    <property type="term" value="F:1-acylglycerol-3-phosphate O-acyltransferase activity"/>
    <property type="evidence" value="ECO:0007669"/>
    <property type="project" value="TreeGrafter"/>
</dbReference>
<name>A0A9D8PQ00_9DELT</name>
<dbReference type="AlphaFoldDB" id="A0A9D8PQ00"/>
<accession>A0A9D8PQ00</accession>
<gene>
    <name evidence="5" type="ORF">JW984_09170</name>
</gene>
<keyword evidence="2 5" id="KW-0012">Acyltransferase</keyword>
<dbReference type="Proteomes" id="UP000809273">
    <property type="component" value="Unassembled WGS sequence"/>
</dbReference>
<keyword evidence="1" id="KW-0808">Transferase</keyword>
<dbReference type="PANTHER" id="PTHR10434:SF9">
    <property type="entry name" value="PHOSPHOLIPID_GLYCEROL ACYLTRANSFERASE DOMAIN-CONTAINING PROTEIN"/>
    <property type="match status" value="1"/>
</dbReference>
<feature type="transmembrane region" description="Helical" evidence="3">
    <location>
        <begin position="40"/>
        <end position="62"/>
    </location>
</feature>
<comment type="caution">
    <text evidence="5">The sequence shown here is derived from an EMBL/GenBank/DDBJ whole genome shotgun (WGS) entry which is preliminary data.</text>
</comment>